<accession>A0ABY5FTT3</accession>
<protein>
    <recommendedName>
        <fullName evidence="5">DNA polymerase III subunit gamma/tau</fullName>
    </recommendedName>
</protein>
<evidence type="ECO:0000313" key="3">
    <source>
        <dbReference type="EMBL" id="UTT61709.1"/>
    </source>
</evidence>
<feature type="transmembrane region" description="Helical" evidence="2">
    <location>
        <begin position="141"/>
        <end position="159"/>
    </location>
</feature>
<dbReference type="Proteomes" id="UP001060039">
    <property type="component" value="Chromosome"/>
</dbReference>
<feature type="region of interest" description="Disordered" evidence="1">
    <location>
        <begin position="36"/>
        <end position="62"/>
    </location>
</feature>
<feature type="compositionally biased region" description="Low complexity" evidence="1">
    <location>
        <begin position="45"/>
        <end position="62"/>
    </location>
</feature>
<name>A0ABY5FTT3_9MICO</name>
<gene>
    <name evidence="3" type="ORF">NNL39_08440</name>
</gene>
<evidence type="ECO:0000313" key="4">
    <source>
        <dbReference type="Proteomes" id="UP001060039"/>
    </source>
</evidence>
<dbReference type="EMBL" id="CP101497">
    <property type="protein sequence ID" value="UTT61709.1"/>
    <property type="molecule type" value="Genomic_DNA"/>
</dbReference>
<evidence type="ECO:0000256" key="2">
    <source>
        <dbReference type="SAM" id="Phobius"/>
    </source>
</evidence>
<feature type="transmembrane region" description="Helical" evidence="2">
    <location>
        <begin position="107"/>
        <end position="129"/>
    </location>
</feature>
<keyword evidence="2" id="KW-0472">Membrane</keyword>
<keyword evidence="4" id="KW-1185">Reference proteome</keyword>
<feature type="transmembrane region" description="Helical" evidence="2">
    <location>
        <begin position="72"/>
        <end position="95"/>
    </location>
</feature>
<keyword evidence="2" id="KW-0812">Transmembrane</keyword>
<organism evidence="3 4">
    <name type="scientific">Microcella humidisoli</name>
    <dbReference type="NCBI Taxonomy" id="2963406"/>
    <lineage>
        <taxon>Bacteria</taxon>
        <taxon>Bacillati</taxon>
        <taxon>Actinomycetota</taxon>
        <taxon>Actinomycetes</taxon>
        <taxon>Micrococcales</taxon>
        <taxon>Microbacteriaceae</taxon>
        <taxon>Microcella</taxon>
    </lineage>
</organism>
<reference evidence="3" key="1">
    <citation type="submission" date="2022-07" db="EMBL/GenBank/DDBJ databases">
        <title>Taxonomic analysis of Microcella humidisoli nov. sp., isolated from riverside soil.</title>
        <authorList>
            <person name="Molina K.M."/>
            <person name="Kim S.B."/>
        </authorList>
    </citation>
    <scope>NUCLEOTIDE SEQUENCE</scope>
    <source>
        <strain evidence="3">MMS21-STM10</strain>
    </source>
</reference>
<evidence type="ECO:0000256" key="1">
    <source>
        <dbReference type="SAM" id="MobiDB-lite"/>
    </source>
</evidence>
<evidence type="ECO:0008006" key="5">
    <source>
        <dbReference type="Google" id="ProtNLM"/>
    </source>
</evidence>
<sequence>MPRPSAPDDDAALRWDEFDDASHVESDAAIAALAAAEAGDDDEAGAASATDGAPDAATEPAAPERPAAGLRLLTALFAVVYLAWSVGWIIGIGLVPLSGPTVLLEVLYQFSEFLAIIASALWFAAVVALTRDGRAVHRIGWLALGTLVLVPWPVVLGVLA</sequence>
<proteinExistence type="predicted"/>
<keyword evidence="2" id="KW-1133">Transmembrane helix</keyword>
<dbReference type="RefSeq" id="WP_255158822.1">
    <property type="nucleotide sequence ID" value="NZ_CP101497.1"/>
</dbReference>